<sequence>MIRDGDLIAGLEREFALLVRRDHAASGRLGRDAHPGLNAGAYGLLAHLAEHGPCRPTALAGHIGITAPTVSRQLQQLEELGLTARLPAPDDRRAYLVALTGPGRRRVAEVQAVRTRWLGDRLDSWLEHDVRALTELLAKFNGNAGEGTPGAKHAC</sequence>
<proteinExistence type="predicted"/>
<dbReference type="AlphaFoldDB" id="A0A840IS67"/>
<dbReference type="InterPro" id="IPR039422">
    <property type="entry name" value="MarR/SlyA-like"/>
</dbReference>
<dbReference type="PANTHER" id="PTHR33164:SF57">
    <property type="entry name" value="MARR-FAMILY TRANSCRIPTIONAL REGULATOR"/>
    <property type="match status" value="1"/>
</dbReference>
<feature type="domain" description="HTH marR-type" evidence="1">
    <location>
        <begin position="8"/>
        <end position="142"/>
    </location>
</feature>
<dbReference type="PROSITE" id="PS50995">
    <property type="entry name" value="HTH_MARR_2"/>
    <property type="match status" value="1"/>
</dbReference>
<name>A0A840IS67_9PSEU</name>
<dbReference type="EMBL" id="JACHMG010000001">
    <property type="protein sequence ID" value="MBB4683998.1"/>
    <property type="molecule type" value="Genomic_DNA"/>
</dbReference>
<dbReference type="PRINTS" id="PR00598">
    <property type="entry name" value="HTHMARR"/>
</dbReference>
<dbReference type="RefSeq" id="WP_184778800.1">
    <property type="nucleotide sequence ID" value="NZ_JACHMG010000001.1"/>
</dbReference>
<accession>A0A840IS67</accession>
<dbReference type="Gene3D" id="1.10.10.10">
    <property type="entry name" value="Winged helix-like DNA-binding domain superfamily/Winged helix DNA-binding domain"/>
    <property type="match status" value="1"/>
</dbReference>
<dbReference type="PANTHER" id="PTHR33164">
    <property type="entry name" value="TRANSCRIPTIONAL REGULATOR, MARR FAMILY"/>
    <property type="match status" value="1"/>
</dbReference>
<evidence type="ECO:0000259" key="1">
    <source>
        <dbReference type="PROSITE" id="PS50995"/>
    </source>
</evidence>
<keyword evidence="3" id="KW-1185">Reference proteome</keyword>
<dbReference type="InterPro" id="IPR036388">
    <property type="entry name" value="WH-like_DNA-bd_sf"/>
</dbReference>
<comment type="caution">
    <text evidence="2">The sequence shown here is derived from an EMBL/GenBank/DDBJ whole genome shotgun (WGS) entry which is preliminary data.</text>
</comment>
<reference evidence="2 3" key="1">
    <citation type="submission" date="2020-08" db="EMBL/GenBank/DDBJ databases">
        <title>Sequencing the genomes of 1000 actinobacteria strains.</title>
        <authorList>
            <person name="Klenk H.-P."/>
        </authorList>
    </citation>
    <scope>NUCLEOTIDE SEQUENCE [LARGE SCALE GENOMIC DNA]</scope>
    <source>
        <strain evidence="2 3">DSM 45859</strain>
    </source>
</reference>
<dbReference type="GO" id="GO:0003700">
    <property type="term" value="F:DNA-binding transcription factor activity"/>
    <property type="evidence" value="ECO:0007669"/>
    <property type="project" value="InterPro"/>
</dbReference>
<dbReference type="GO" id="GO:0006950">
    <property type="term" value="P:response to stress"/>
    <property type="evidence" value="ECO:0007669"/>
    <property type="project" value="TreeGrafter"/>
</dbReference>
<gene>
    <name evidence="2" type="ORF">BJY18_001483</name>
</gene>
<evidence type="ECO:0000313" key="3">
    <source>
        <dbReference type="Proteomes" id="UP000581769"/>
    </source>
</evidence>
<protein>
    <submittedName>
        <fullName evidence="2">DNA-binding MarR family transcriptional regulator</fullName>
    </submittedName>
</protein>
<organism evidence="2 3">
    <name type="scientific">Amycolatopsis jiangsuensis</name>
    <dbReference type="NCBI Taxonomy" id="1181879"/>
    <lineage>
        <taxon>Bacteria</taxon>
        <taxon>Bacillati</taxon>
        <taxon>Actinomycetota</taxon>
        <taxon>Actinomycetes</taxon>
        <taxon>Pseudonocardiales</taxon>
        <taxon>Pseudonocardiaceae</taxon>
        <taxon>Amycolatopsis</taxon>
    </lineage>
</organism>
<dbReference type="Pfam" id="PF01047">
    <property type="entry name" value="MarR"/>
    <property type="match status" value="1"/>
</dbReference>
<dbReference type="InterPro" id="IPR000835">
    <property type="entry name" value="HTH_MarR-typ"/>
</dbReference>
<keyword evidence="2" id="KW-0238">DNA-binding</keyword>
<dbReference type="InterPro" id="IPR036390">
    <property type="entry name" value="WH_DNA-bd_sf"/>
</dbReference>
<dbReference type="SUPFAM" id="SSF46785">
    <property type="entry name" value="Winged helix' DNA-binding domain"/>
    <property type="match status" value="1"/>
</dbReference>
<evidence type="ECO:0000313" key="2">
    <source>
        <dbReference type="EMBL" id="MBB4683998.1"/>
    </source>
</evidence>
<dbReference type="SMART" id="SM00347">
    <property type="entry name" value="HTH_MARR"/>
    <property type="match status" value="1"/>
</dbReference>
<dbReference type="CDD" id="cd00090">
    <property type="entry name" value="HTH_ARSR"/>
    <property type="match status" value="1"/>
</dbReference>
<dbReference type="GO" id="GO:0003677">
    <property type="term" value="F:DNA binding"/>
    <property type="evidence" value="ECO:0007669"/>
    <property type="project" value="UniProtKB-KW"/>
</dbReference>
<dbReference type="Proteomes" id="UP000581769">
    <property type="component" value="Unassembled WGS sequence"/>
</dbReference>
<dbReference type="InterPro" id="IPR011991">
    <property type="entry name" value="ArsR-like_HTH"/>
</dbReference>